<proteinExistence type="predicted"/>
<organism evidence="2 3">
    <name type="scientific">Idiomarina aquatica</name>
    <dbReference type="NCBI Taxonomy" id="1327752"/>
    <lineage>
        <taxon>Bacteria</taxon>
        <taxon>Pseudomonadati</taxon>
        <taxon>Pseudomonadota</taxon>
        <taxon>Gammaproteobacteria</taxon>
        <taxon>Alteromonadales</taxon>
        <taxon>Idiomarinaceae</taxon>
        <taxon>Idiomarina</taxon>
    </lineage>
</organism>
<feature type="region of interest" description="Disordered" evidence="1">
    <location>
        <begin position="1"/>
        <end position="128"/>
    </location>
</feature>
<comment type="caution">
    <text evidence="2">The sequence shown here is derived from an EMBL/GenBank/DDBJ whole genome shotgun (WGS) entry which is preliminary data.</text>
</comment>
<name>A0AA94EGI7_9GAMM</name>
<dbReference type="AlphaFoldDB" id="A0AA94EGI7"/>
<protein>
    <recommendedName>
        <fullName evidence="4">SprA family protein</fullName>
    </recommendedName>
</protein>
<dbReference type="EMBL" id="PIPS01000001">
    <property type="protein sequence ID" value="RUO45458.1"/>
    <property type="molecule type" value="Genomic_DNA"/>
</dbReference>
<feature type="compositionally biased region" description="Polar residues" evidence="1">
    <location>
        <begin position="275"/>
        <end position="286"/>
    </location>
</feature>
<evidence type="ECO:0000313" key="3">
    <source>
        <dbReference type="Proteomes" id="UP000286680"/>
    </source>
</evidence>
<evidence type="ECO:0000256" key="1">
    <source>
        <dbReference type="SAM" id="MobiDB-lite"/>
    </source>
</evidence>
<feature type="compositionally biased region" description="Basic and acidic residues" evidence="1">
    <location>
        <begin position="64"/>
        <end position="107"/>
    </location>
</feature>
<dbReference type="Proteomes" id="UP000286680">
    <property type="component" value="Unassembled WGS sequence"/>
</dbReference>
<dbReference type="RefSeq" id="WP_126819703.1">
    <property type="nucleotide sequence ID" value="NZ_PIPS01000001.1"/>
</dbReference>
<gene>
    <name evidence="2" type="ORF">CWE23_05515</name>
</gene>
<evidence type="ECO:0008006" key="4">
    <source>
        <dbReference type="Google" id="ProtNLM"/>
    </source>
</evidence>
<dbReference type="InterPro" id="IPR021973">
    <property type="entry name" value="SprA-related"/>
</dbReference>
<dbReference type="Pfam" id="PF12118">
    <property type="entry name" value="SprA-related"/>
    <property type="match status" value="1"/>
</dbReference>
<evidence type="ECO:0000313" key="2">
    <source>
        <dbReference type="EMBL" id="RUO45458.1"/>
    </source>
</evidence>
<feature type="compositionally biased region" description="Polar residues" evidence="1">
    <location>
        <begin position="36"/>
        <end position="45"/>
    </location>
</feature>
<feature type="region of interest" description="Disordered" evidence="1">
    <location>
        <begin position="161"/>
        <end position="286"/>
    </location>
</feature>
<feature type="compositionally biased region" description="Low complexity" evidence="1">
    <location>
        <begin position="175"/>
        <end position="184"/>
    </location>
</feature>
<sequence length="286" mass="29980">MNITTALPTIPPAPMPASDAVGRENQQRAAIKEPASSPQAGTSTDKQARKTDGKKEQQSASESTKADGRKAEDKRESERTPEEQREIQEEVRELKNRDAEVRTHEQAHAAVGGQYAGSPSYEYERGPDGKSYAVGGEVQIDVSVVPGDPQATIQKMQVVRRAALAPAEPSSADRSIAAEASVKAAEARAELAKSDAPGASKAAEATDGEETKSSQGRNDAGDGSRIQGPVRKSLEGEGNDSSSVGSAGELAGTQRKTLSAAERGTLIADFYSRRVSPSETGFSATA</sequence>
<accession>A0AA94EGI7</accession>
<reference evidence="3" key="1">
    <citation type="journal article" date="2018" name="Front. Microbiol.">
        <title>Genome-Based Analysis Reveals the Taxonomy and Diversity of the Family Idiomarinaceae.</title>
        <authorList>
            <person name="Liu Y."/>
            <person name="Lai Q."/>
            <person name="Shao Z."/>
        </authorList>
    </citation>
    <scope>NUCLEOTIDE SEQUENCE [LARGE SCALE GENOMIC DNA]</scope>
    <source>
        <strain evidence="3">SN-14</strain>
    </source>
</reference>
<keyword evidence="3" id="KW-1185">Reference proteome</keyword>
<feature type="compositionally biased region" description="Basic and acidic residues" evidence="1">
    <location>
        <begin position="46"/>
        <end position="57"/>
    </location>
</feature>